<name>A0A3G2E8N3_9BURK</name>
<dbReference type="CDD" id="cd01299">
    <property type="entry name" value="Met_dep_hydrolase_A"/>
    <property type="match status" value="1"/>
</dbReference>
<dbReference type="PANTHER" id="PTHR43135">
    <property type="entry name" value="ALPHA-D-RIBOSE 1-METHYLPHOSPHONATE 5-TRIPHOSPHATE DIPHOSPHATASE"/>
    <property type="match status" value="1"/>
</dbReference>
<dbReference type="SUPFAM" id="SSF51338">
    <property type="entry name" value="Composite domain of metallo-dependent hydrolases"/>
    <property type="match status" value="1"/>
</dbReference>
<keyword evidence="3" id="KW-0378">Hydrolase</keyword>
<feature type="domain" description="Amidohydrolase-related" evidence="2">
    <location>
        <begin position="127"/>
        <end position="474"/>
    </location>
</feature>
<keyword evidence="4" id="KW-1185">Reference proteome</keyword>
<dbReference type="Pfam" id="PF01979">
    <property type="entry name" value="Amidohydro_1"/>
    <property type="match status" value="1"/>
</dbReference>
<keyword evidence="1" id="KW-0812">Transmembrane</keyword>
<dbReference type="AlphaFoldDB" id="A0A3G2E8N3"/>
<organism evidence="3 4">
    <name type="scientific">Janthinobacterium agaricidamnosum</name>
    <dbReference type="NCBI Taxonomy" id="55508"/>
    <lineage>
        <taxon>Bacteria</taxon>
        <taxon>Pseudomonadati</taxon>
        <taxon>Pseudomonadota</taxon>
        <taxon>Betaproteobacteria</taxon>
        <taxon>Burkholderiales</taxon>
        <taxon>Oxalobacteraceae</taxon>
        <taxon>Janthinobacterium</taxon>
    </lineage>
</organism>
<dbReference type="EMBL" id="CP033019">
    <property type="protein sequence ID" value="AYM75515.1"/>
    <property type="molecule type" value="Genomic_DNA"/>
</dbReference>
<evidence type="ECO:0000313" key="3">
    <source>
        <dbReference type="EMBL" id="AYM75515.1"/>
    </source>
</evidence>
<dbReference type="InterPro" id="IPR057744">
    <property type="entry name" value="OTAase-like"/>
</dbReference>
<dbReference type="InterPro" id="IPR032466">
    <property type="entry name" value="Metal_Hydrolase"/>
</dbReference>
<sequence length="497" mass="53254">MALAQEQHLADTWQTGGLKPRACDCGGTVFTILHQRVMADMRRRQFLGGTAAMLAPFIGLSTSNAIAQQPQASERPLLLTNLRLFDGTGKAPRAGIHVLVTGARITALLPAGEKVEGAQVIDCQGKLVMPGLIDAHWHTMLAAINQVTAMTSDVGYLYLVAAQEARRTLLRGFTSVRDPGGPAFALQRAIDEGIVDGPRIFPSGAMISQTSGHGDFRMRSDIPRAANAPLGMAETAGMAMIADGEAEVLRRVREQLMLGATQIKMMAGGGVASMYDPLDSTQYSERELRAGVEAAADWGTYVMTHVYTPKGIQRAIRAGVRSIEHGQLADDESARMMRDTGTWWSLQPFLQDADANVYPDAARKASQAIVSEGTVKAYALAQKYGIKTGWGTDILFNAKNTPTQGRQLAKLTRFYDPLTLLAQATGQNGQLLALSGQRAPYPGALGKLAAGALADLLVAEGDPTKNLDFLAHPEESLFLIMKNGRIYKNKLGAPLAG</sequence>
<dbReference type="Gene3D" id="2.30.40.10">
    <property type="entry name" value="Urease, subunit C, domain 1"/>
    <property type="match status" value="1"/>
</dbReference>
<dbReference type="InterPro" id="IPR011059">
    <property type="entry name" value="Metal-dep_hydrolase_composite"/>
</dbReference>
<dbReference type="GO" id="GO:0016810">
    <property type="term" value="F:hydrolase activity, acting on carbon-nitrogen (but not peptide) bonds"/>
    <property type="evidence" value="ECO:0007669"/>
    <property type="project" value="InterPro"/>
</dbReference>
<proteinExistence type="predicted"/>
<evidence type="ECO:0000259" key="2">
    <source>
        <dbReference type="Pfam" id="PF01979"/>
    </source>
</evidence>
<dbReference type="Gene3D" id="3.20.20.140">
    <property type="entry name" value="Metal-dependent hydrolases"/>
    <property type="match status" value="1"/>
</dbReference>
<feature type="transmembrane region" description="Helical" evidence="1">
    <location>
        <begin position="46"/>
        <end position="67"/>
    </location>
</feature>
<evidence type="ECO:0000313" key="4">
    <source>
        <dbReference type="Proteomes" id="UP000279594"/>
    </source>
</evidence>
<dbReference type="RefSeq" id="WP_121668885.1">
    <property type="nucleotide sequence ID" value="NZ_CP033019.1"/>
</dbReference>
<evidence type="ECO:0000256" key="1">
    <source>
        <dbReference type="SAM" id="Phobius"/>
    </source>
</evidence>
<dbReference type="InterPro" id="IPR051781">
    <property type="entry name" value="Metallo-dep_Hydrolase"/>
</dbReference>
<dbReference type="PANTHER" id="PTHR43135:SF3">
    <property type="entry name" value="ALPHA-D-RIBOSE 1-METHYLPHOSPHONATE 5-TRIPHOSPHATE DIPHOSPHATASE"/>
    <property type="match status" value="1"/>
</dbReference>
<protein>
    <submittedName>
        <fullName evidence="3">Amidohydrolase family protein</fullName>
    </submittedName>
</protein>
<gene>
    <name evidence="3" type="ORF">D9M09_06655</name>
</gene>
<dbReference type="Proteomes" id="UP000279594">
    <property type="component" value="Chromosome"/>
</dbReference>
<dbReference type="SUPFAM" id="SSF51556">
    <property type="entry name" value="Metallo-dependent hydrolases"/>
    <property type="match status" value="1"/>
</dbReference>
<keyword evidence="1" id="KW-0472">Membrane</keyword>
<accession>A0A3G2E8N3</accession>
<dbReference type="InterPro" id="IPR006680">
    <property type="entry name" value="Amidohydro-rel"/>
</dbReference>
<reference evidence="3 4" key="1">
    <citation type="submission" date="2018-10" db="EMBL/GenBank/DDBJ databases">
        <title>Effects of UV and annual dynamics of microbial communities in freshwater RAS systems.</title>
        <authorList>
            <person name="Bekkelund A.K."/>
            <person name="Hansen B.R."/>
            <person name="Stokken H."/>
            <person name="Eriksen B.F."/>
            <person name="Kashulin N.A."/>
        </authorList>
    </citation>
    <scope>NUCLEOTIDE SEQUENCE [LARGE SCALE GENOMIC DNA]</scope>
    <source>
        <strain evidence="3 4">BHSEK</strain>
    </source>
</reference>
<keyword evidence="1" id="KW-1133">Transmembrane helix</keyword>